<evidence type="ECO:0000256" key="5">
    <source>
        <dbReference type="ARBA" id="ARBA00023242"/>
    </source>
</evidence>
<evidence type="ECO:0000256" key="8">
    <source>
        <dbReference type="ARBA" id="ARBA00063722"/>
    </source>
</evidence>
<reference evidence="12" key="2">
    <citation type="submission" date="2010-04" db="EMBL/GenBank/DDBJ databases">
        <authorList>
            <person name="Buell R."/>
            <person name="Hamilton J."/>
            <person name="Hostetler J."/>
        </authorList>
    </citation>
    <scope>NUCLEOTIDE SEQUENCE [LARGE SCALE GENOMIC DNA]</scope>
    <source>
        <strain evidence="12">DAOM:BR144</strain>
    </source>
</reference>
<keyword evidence="12" id="KW-1185">Reference proteome</keyword>
<dbReference type="Proteomes" id="UP000019132">
    <property type="component" value="Unassembled WGS sequence"/>
</dbReference>
<dbReference type="GO" id="GO:0005682">
    <property type="term" value="C:U5 snRNP"/>
    <property type="evidence" value="ECO:0007669"/>
    <property type="project" value="TreeGrafter"/>
</dbReference>
<reference evidence="12" key="1">
    <citation type="journal article" date="2010" name="Genome Biol.">
        <title>Genome sequence of the necrotrophic plant pathogen Pythium ultimum reveals original pathogenicity mechanisms and effector repertoire.</title>
        <authorList>
            <person name="Levesque C.A."/>
            <person name="Brouwer H."/>
            <person name="Cano L."/>
            <person name="Hamilton J.P."/>
            <person name="Holt C."/>
            <person name="Huitema E."/>
            <person name="Raffaele S."/>
            <person name="Robideau G.P."/>
            <person name="Thines M."/>
            <person name="Win J."/>
            <person name="Zerillo M.M."/>
            <person name="Beakes G.W."/>
            <person name="Boore J.L."/>
            <person name="Busam D."/>
            <person name="Dumas B."/>
            <person name="Ferriera S."/>
            <person name="Fuerstenberg S.I."/>
            <person name="Gachon C.M."/>
            <person name="Gaulin E."/>
            <person name="Govers F."/>
            <person name="Grenville-Briggs L."/>
            <person name="Horner N."/>
            <person name="Hostetler J."/>
            <person name="Jiang R.H."/>
            <person name="Johnson J."/>
            <person name="Krajaejun T."/>
            <person name="Lin H."/>
            <person name="Meijer H.J."/>
            <person name="Moore B."/>
            <person name="Morris P."/>
            <person name="Phuntmart V."/>
            <person name="Puiu D."/>
            <person name="Shetty J."/>
            <person name="Stajich J.E."/>
            <person name="Tripathy S."/>
            <person name="Wawra S."/>
            <person name="van West P."/>
            <person name="Whitty B.R."/>
            <person name="Coutinho P.M."/>
            <person name="Henrissat B."/>
            <person name="Martin F."/>
            <person name="Thomas P.D."/>
            <person name="Tyler B.M."/>
            <person name="De Vries R.P."/>
            <person name="Kamoun S."/>
            <person name="Yandell M."/>
            <person name="Tisserat N."/>
            <person name="Buell C.R."/>
        </authorList>
    </citation>
    <scope>NUCLEOTIDE SEQUENCE</scope>
    <source>
        <strain evidence="12">DAOM:BR144</strain>
    </source>
</reference>
<evidence type="ECO:0000313" key="12">
    <source>
        <dbReference type="Proteomes" id="UP000019132"/>
    </source>
</evidence>
<reference evidence="11" key="3">
    <citation type="submission" date="2015-02" db="UniProtKB">
        <authorList>
            <consortium name="EnsemblProtists"/>
        </authorList>
    </citation>
    <scope>IDENTIFICATION</scope>
    <source>
        <strain evidence="11">DAOM BR144</strain>
    </source>
</reference>
<dbReference type="GO" id="GO:0046540">
    <property type="term" value="C:U4/U6 x U5 tri-snRNP complex"/>
    <property type="evidence" value="ECO:0007669"/>
    <property type="project" value="UniProtKB-UniRule"/>
</dbReference>
<accession>K3WKC1</accession>
<evidence type="ECO:0000256" key="10">
    <source>
        <dbReference type="PIRNR" id="PIRNR017199"/>
    </source>
</evidence>
<dbReference type="STRING" id="431595.K3WKC1"/>
<keyword evidence="6" id="KW-0131">Cell cycle</keyword>
<dbReference type="PIRSF" id="PIRSF017199">
    <property type="entry name" value="mRNA_splic_U5"/>
    <property type="match status" value="1"/>
</dbReference>
<dbReference type="PANTHER" id="PTHR12052:SF4">
    <property type="entry name" value="THIOREDOXIN-LIKE PROTEIN 4B"/>
    <property type="match status" value="1"/>
</dbReference>
<dbReference type="VEuPathDB" id="FungiDB:PYU1_G005402"/>
<proteinExistence type="inferred from homology"/>
<comment type="similarity">
    <text evidence="2 10">Belongs to the DIM1 family.</text>
</comment>
<evidence type="ECO:0000256" key="6">
    <source>
        <dbReference type="ARBA" id="ARBA00023306"/>
    </source>
</evidence>
<dbReference type="PANTHER" id="PTHR12052">
    <property type="entry name" value="THIOREDOXIN-LIKE PROTEN 4A, 4B"/>
    <property type="match status" value="1"/>
</dbReference>
<name>K3WKC1_GLOUD</name>
<evidence type="ECO:0000256" key="1">
    <source>
        <dbReference type="ARBA" id="ARBA00004123"/>
    </source>
</evidence>
<dbReference type="GO" id="GO:0005681">
    <property type="term" value="C:spliceosomal complex"/>
    <property type="evidence" value="ECO:0007669"/>
    <property type="project" value="TreeGrafter"/>
</dbReference>
<dbReference type="InterPro" id="IPR004123">
    <property type="entry name" value="Dim1"/>
</dbReference>
<dbReference type="OMA" id="NIPKYEL"/>
<dbReference type="SMART" id="SM01410">
    <property type="entry name" value="DIM1"/>
    <property type="match status" value="1"/>
</dbReference>
<evidence type="ECO:0000256" key="4">
    <source>
        <dbReference type="ARBA" id="ARBA00023187"/>
    </source>
</evidence>
<evidence type="ECO:0000256" key="7">
    <source>
        <dbReference type="ARBA" id="ARBA00060348"/>
    </source>
</evidence>
<dbReference type="GO" id="GO:0000398">
    <property type="term" value="P:mRNA splicing, via spliceosome"/>
    <property type="evidence" value="ECO:0007669"/>
    <property type="project" value="InterPro"/>
</dbReference>
<dbReference type="AlphaFoldDB" id="K3WKC1"/>
<dbReference type="EMBL" id="GL376633">
    <property type="status" value="NOT_ANNOTATED_CDS"/>
    <property type="molecule type" value="Genomic_DNA"/>
</dbReference>
<evidence type="ECO:0000256" key="9">
    <source>
        <dbReference type="ARBA" id="ARBA00074495"/>
    </source>
</evidence>
<organism evidence="11 12">
    <name type="scientific">Globisporangium ultimum (strain ATCC 200006 / CBS 805.95 / DAOM BR144)</name>
    <name type="common">Pythium ultimum</name>
    <dbReference type="NCBI Taxonomy" id="431595"/>
    <lineage>
        <taxon>Eukaryota</taxon>
        <taxon>Sar</taxon>
        <taxon>Stramenopiles</taxon>
        <taxon>Oomycota</taxon>
        <taxon>Peronosporomycetes</taxon>
        <taxon>Pythiales</taxon>
        <taxon>Pythiaceae</taxon>
        <taxon>Globisporangium</taxon>
    </lineage>
</organism>
<protein>
    <recommendedName>
        <fullName evidence="9">Thioredoxin-like protein 4B</fullName>
    </recommendedName>
</protein>
<keyword evidence="3 10" id="KW-0507">mRNA processing</keyword>
<dbReference type="SUPFAM" id="SSF52833">
    <property type="entry name" value="Thioredoxin-like"/>
    <property type="match status" value="1"/>
</dbReference>
<keyword evidence="5 10" id="KW-0539">Nucleus</keyword>
<dbReference type="InterPro" id="IPR036249">
    <property type="entry name" value="Thioredoxin-like_sf"/>
</dbReference>
<evidence type="ECO:0000313" key="11">
    <source>
        <dbReference type="EnsemblProtists" id="PYU1_T005413"/>
    </source>
</evidence>
<dbReference type="HOGENOM" id="CLU_117348_1_0_1"/>
<keyword evidence="4 10" id="KW-0508">mRNA splicing</keyword>
<comment type="subcellular location">
    <subcellularLocation>
        <location evidence="1 10">Nucleus</location>
    </subcellularLocation>
</comment>
<dbReference type="EnsemblProtists" id="PYU1_T005413">
    <property type="protein sequence ID" value="PYU1_T005413"/>
    <property type="gene ID" value="PYU1_G005402"/>
</dbReference>
<dbReference type="eggNOG" id="KOG3414">
    <property type="taxonomic scope" value="Eukaryota"/>
</dbReference>
<sequence length="150" mass="17001">MAALLLSQLTTKAALDAAIQGTKDKVLVLRFGRAADIACMQQDDVLAKCERELSKMAQIFLVEAEQMPLYSQYFDISLIPATIFFFNGQHMKVDYGTPDHTKFIGAFRIKQDFIDLVEVIYRGAIHGKHIVSCPIEKSRIPQYNLIYKDI</sequence>
<comment type="function">
    <text evidence="7">Essential role in pre-mRNA splicing. Required in cell cycle progression for S/G(2) transition.</text>
</comment>
<dbReference type="InParanoid" id="K3WKC1"/>
<dbReference type="FunFam" id="3.40.30.10:FF:000059">
    <property type="entry name" value="Thioredoxin-like protein"/>
    <property type="match status" value="1"/>
</dbReference>
<comment type="subunit">
    <text evidence="8">Homodimer. Interacts with the U5-102 kDa protein subunit of the spliceosome.</text>
</comment>
<evidence type="ECO:0000256" key="3">
    <source>
        <dbReference type="ARBA" id="ARBA00022664"/>
    </source>
</evidence>
<dbReference type="Gene3D" id="3.40.30.10">
    <property type="entry name" value="Glutaredoxin"/>
    <property type="match status" value="1"/>
</dbReference>
<evidence type="ECO:0000256" key="2">
    <source>
        <dbReference type="ARBA" id="ARBA00008241"/>
    </source>
</evidence>
<dbReference type="Pfam" id="PF02966">
    <property type="entry name" value="DIM1"/>
    <property type="match status" value="1"/>
</dbReference>